<dbReference type="EMBL" id="ABLC01000003">
    <property type="protein sequence ID" value="EDT06064.1"/>
    <property type="molecule type" value="Genomic_DNA"/>
</dbReference>
<comment type="caution">
    <text evidence="1">The sequence shown here is derived from an EMBL/GenBank/DDBJ whole genome shotgun (WGS) entry which is preliminary data.</text>
</comment>
<dbReference type="RefSeq" id="WP_006749583.1">
    <property type="nucleotide sequence ID" value="NZ_ABLC01000003.1"/>
</dbReference>
<accession>B1F8K7</accession>
<gene>
    <name evidence="1" type="ORF">BamIOP4010DRAFT_0366</name>
</gene>
<reference evidence="1 2" key="1">
    <citation type="submission" date="2008-03" db="EMBL/GenBank/DDBJ databases">
        <title>Sequencing of the draft genome and assembly of Burkholderia ambifaria IOP40-10.</title>
        <authorList>
            <consortium name="US DOE Joint Genome Institute (JGI-PGF)"/>
            <person name="Copeland A."/>
            <person name="Lucas S."/>
            <person name="Lapidus A."/>
            <person name="Glavina del Rio T."/>
            <person name="Dalin E."/>
            <person name="Tice H."/>
            <person name="Bruce D."/>
            <person name="Goodwin L."/>
            <person name="Pitluck S."/>
            <person name="Larimer F."/>
            <person name="Land M.L."/>
            <person name="Hauser L."/>
            <person name="Tiedje J."/>
            <person name="Richardson P."/>
        </authorList>
    </citation>
    <scope>NUCLEOTIDE SEQUENCE [LARGE SCALE GENOMIC DNA]</scope>
    <source>
        <strain evidence="1 2">IOP40-10</strain>
    </source>
</reference>
<dbReference type="AlphaFoldDB" id="B1F8K7"/>
<protein>
    <submittedName>
        <fullName evidence="1">Uncharacterized protein</fullName>
    </submittedName>
</protein>
<evidence type="ECO:0000313" key="2">
    <source>
        <dbReference type="Proteomes" id="UP000005463"/>
    </source>
</evidence>
<organism evidence="1 2">
    <name type="scientific">Burkholderia ambifaria IOP40-10</name>
    <dbReference type="NCBI Taxonomy" id="396596"/>
    <lineage>
        <taxon>Bacteria</taxon>
        <taxon>Pseudomonadati</taxon>
        <taxon>Pseudomonadota</taxon>
        <taxon>Betaproteobacteria</taxon>
        <taxon>Burkholderiales</taxon>
        <taxon>Burkholderiaceae</taxon>
        <taxon>Burkholderia</taxon>
        <taxon>Burkholderia cepacia complex</taxon>
    </lineage>
</organism>
<sequence>MVCNIVRRYALETVSEQGFGIGEKVAHGCIDRPDNAAFDIAGRPGET</sequence>
<evidence type="ECO:0000313" key="1">
    <source>
        <dbReference type="EMBL" id="EDT06064.1"/>
    </source>
</evidence>
<name>B1F8K7_9BURK</name>
<dbReference type="Proteomes" id="UP000005463">
    <property type="component" value="Unassembled WGS sequence"/>
</dbReference>
<proteinExistence type="predicted"/>
<dbReference type="PATRIC" id="fig|396596.7.peg.7608"/>